<evidence type="ECO:0000256" key="6">
    <source>
        <dbReference type="ARBA" id="ARBA00023268"/>
    </source>
</evidence>
<proteinExistence type="predicted"/>
<dbReference type="Gene3D" id="3.30.460.10">
    <property type="entry name" value="Beta Polymerase, domain 2"/>
    <property type="match status" value="2"/>
</dbReference>
<reference evidence="9" key="2">
    <citation type="submission" date="2023-01" db="EMBL/GenBank/DDBJ databases">
        <title>Draft genome sequence of Algimonas porphyrae strain NBRC 108216.</title>
        <authorList>
            <person name="Sun Q."/>
            <person name="Mori K."/>
        </authorList>
    </citation>
    <scope>NUCLEOTIDE SEQUENCE</scope>
    <source>
        <strain evidence="9">NBRC 108216</strain>
    </source>
</reference>
<evidence type="ECO:0000256" key="1">
    <source>
        <dbReference type="ARBA" id="ARBA00022679"/>
    </source>
</evidence>
<gene>
    <name evidence="9" type="primary">glnE</name>
    <name evidence="9" type="ORF">GCM10007854_28820</name>
</gene>
<keyword evidence="1" id="KW-0808">Transferase</keyword>
<dbReference type="CDD" id="cd05401">
    <property type="entry name" value="NT_GlnE_GlnD_like"/>
    <property type="match status" value="2"/>
</dbReference>
<dbReference type="EMBL" id="BSNJ01000007">
    <property type="protein sequence ID" value="GLQ21927.1"/>
    <property type="molecule type" value="Genomic_DNA"/>
</dbReference>
<dbReference type="InterPro" id="IPR023057">
    <property type="entry name" value="GlnE"/>
</dbReference>
<protein>
    <submittedName>
        <fullName evidence="9">Glutamate-ammonia-ligase adenylyltransferase</fullName>
    </submittedName>
</protein>
<dbReference type="GO" id="GO:0016779">
    <property type="term" value="F:nucleotidyltransferase activity"/>
    <property type="evidence" value="ECO:0007669"/>
    <property type="project" value="UniProtKB-KW"/>
</dbReference>
<reference evidence="9" key="1">
    <citation type="journal article" date="2014" name="Int. J. Syst. Evol. Microbiol.">
        <title>Complete genome of a new Firmicutes species belonging to the dominant human colonic microbiota ('Ruminococcus bicirculans') reveals two chromosomes and a selective capacity to utilize plant glucans.</title>
        <authorList>
            <consortium name="NISC Comparative Sequencing Program"/>
            <person name="Wegmann U."/>
            <person name="Louis P."/>
            <person name="Goesmann A."/>
            <person name="Henrissat B."/>
            <person name="Duncan S.H."/>
            <person name="Flint H.J."/>
        </authorList>
    </citation>
    <scope>NUCLEOTIDE SEQUENCE</scope>
    <source>
        <strain evidence="9">NBRC 108216</strain>
    </source>
</reference>
<evidence type="ECO:0000313" key="10">
    <source>
        <dbReference type="Proteomes" id="UP001161390"/>
    </source>
</evidence>
<dbReference type="InterPro" id="IPR043519">
    <property type="entry name" value="NT_sf"/>
</dbReference>
<evidence type="ECO:0000256" key="4">
    <source>
        <dbReference type="ARBA" id="ARBA00022840"/>
    </source>
</evidence>
<keyword evidence="5" id="KW-0460">Magnesium</keyword>
<dbReference type="PANTHER" id="PTHR30621">
    <property type="entry name" value="GLUTAMINE SYNTHETASE ADENYLYLTRANSFERASE"/>
    <property type="match status" value="1"/>
</dbReference>
<comment type="caution">
    <text evidence="9">The sequence shown here is derived from an EMBL/GenBank/DDBJ whole genome shotgun (WGS) entry which is preliminary data.</text>
</comment>
<dbReference type="Pfam" id="PF08335">
    <property type="entry name" value="GlnD_UR_UTase"/>
    <property type="match status" value="1"/>
</dbReference>
<evidence type="ECO:0000256" key="2">
    <source>
        <dbReference type="ARBA" id="ARBA00022695"/>
    </source>
</evidence>
<dbReference type="PANTHER" id="PTHR30621:SF0">
    <property type="entry name" value="BIFUNCTIONAL GLUTAMINE SYNTHETASE ADENYLYLTRANSFERASE_ADENYLYL-REMOVING ENZYME"/>
    <property type="match status" value="1"/>
</dbReference>
<keyword evidence="4" id="KW-0067">ATP-binding</keyword>
<accession>A0ABQ5V4D5</accession>
<evidence type="ECO:0000259" key="8">
    <source>
        <dbReference type="Pfam" id="PF08335"/>
    </source>
</evidence>
<organism evidence="9 10">
    <name type="scientific">Algimonas porphyrae</name>
    <dbReference type="NCBI Taxonomy" id="1128113"/>
    <lineage>
        <taxon>Bacteria</taxon>
        <taxon>Pseudomonadati</taxon>
        <taxon>Pseudomonadota</taxon>
        <taxon>Alphaproteobacteria</taxon>
        <taxon>Maricaulales</taxon>
        <taxon>Robiginitomaculaceae</taxon>
        <taxon>Algimonas</taxon>
    </lineage>
</organism>
<evidence type="ECO:0000256" key="5">
    <source>
        <dbReference type="ARBA" id="ARBA00022842"/>
    </source>
</evidence>
<dbReference type="Proteomes" id="UP001161390">
    <property type="component" value="Unassembled WGS sequence"/>
</dbReference>
<dbReference type="InterPro" id="IPR005190">
    <property type="entry name" value="GlnE_rpt_dom"/>
</dbReference>
<feature type="domain" description="Glutamate-ammonia ligase adenylyltransferase repeated" evidence="7">
    <location>
        <begin position="465"/>
        <end position="695"/>
    </location>
</feature>
<dbReference type="RefSeq" id="WP_284374001.1">
    <property type="nucleotide sequence ID" value="NZ_BSNJ01000007.1"/>
</dbReference>
<feature type="domain" description="Glutamate-ammonia ligase adenylyltransferase repeated" evidence="7">
    <location>
        <begin position="61"/>
        <end position="215"/>
    </location>
</feature>
<dbReference type="Pfam" id="PF03710">
    <property type="entry name" value="GlnE"/>
    <property type="match status" value="2"/>
</dbReference>
<sequence>MPLDSSPYLTRLIERFGPPGDQLAHQAIAALDSATASDLSTLKAQFSLGWAYLALNKIISFDALGQLQSDFADRAVDLALRDAWHAEKLTGDPDGVFILGLGKLGGHDLNFSSDIDLIAYYDPDRVQVPRARGQAYVLDRVMKRLTKTLMPPHDPDFVYRVDWRLRPEASVTGLALSTVQASDFYFFRALPWHRLALLKARIIAGDQQVGQEFLDHLTPFIWRQNLDFRALDELAALKSRINLEHPRLKQERSQVRPILDEPLGFNVKLGAGGIREIEFIANAQQLIWGGKHYPLRTTNTLHALQALCKEGHLDADIVDRLSEAYRDHRRLENALQMLQNGHDHVMPLTVENWDALASLMAVPTAQLMSVTTAHRRLVHERFTATFAQDRPVERLESKTNTELSLFSDTVRGTVQDWLSGFRRHGIRASRSARLEPLGAALVARAAQAQNPDQAVGRIEEFLRKLSQSDQYLSLLATHPGLLDALIDPLLYSPHMSVLLEQSPHLIDTFLDPSPPNATFVLAEEDYETRLERLRRFVNEGLFQHYHGFLSGVQDWRGLAAGLTSLAETAIETSLTIARHDLGVDELPICVLGLGKLGQSLMAPQSDLDLVFLFEDGVDRDLASKAVRRLRTIMTTPLREGIAYELDMRLRPSGRSGPPAVTLSAFRRHHEQSARNWEHIALVPARIVAGDPDLGDDIRQVLNTTLSRPRDRDQLLADAHSMWNRIRDERIRSVPTDRFDTKLRDGGLMMADYWGAVGRLLGGPELIEAREAWTAILYWERLLGLTGAPLESMPDRYAPLLPVGLQDRQEQLQDQVRAAFESYGDAPENTSMDPIRWT</sequence>
<feature type="domain" description="PII-uridylyltransferase/Glutamine-synthetase adenylyltransferase" evidence="8">
    <location>
        <begin position="261"/>
        <end position="384"/>
    </location>
</feature>
<dbReference type="Gene3D" id="1.20.120.330">
    <property type="entry name" value="Nucleotidyltransferases domain 2"/>
    <property type="match status" value="1"/>
</dbReference>
<keyword evidence="10" id="KW-1185">Reference proteome</keyword>
<dbReference type="InterPro" id="IPR013546">
    <property type="entry name" value="PII_UdlTrfase/GS_AdlTrfase"/>
</dbReference>
<keyword evidence="6" id="KW-0511">Multifunctional enzyme</keyword>
<name>A0ABQ5V4D5_9PROT</name>
<dbReference type="SUPFAM" id="SSF81593">
    <property type="entry name" value="Nucleotidyltransferase substrate binding subunit/domain"/>
    <property type="match status" value="1"/>
</dbReference>
<evidence type="ECO:0000259" key="7">
    <source>
        <dbReference type="Pfam" id="PF03710"/>
    </source>
</evidence>
<dbReference type="SUPFAM" id="SSF81301">
    <property type="entry name" value="Nucleotidyltransferase"/>
    <property type="match status" value="2"/>
</dbReference>
<keyword evidence="3" id="KW-0547">Nucleotide-binding</keyword>
<evidence type="ECO:0000256" key="3">
    <source>
        <dbReference type="ARBA" id="ARBA00022741"/>
    </source>
</evidence>
<keyword evidence="2 9" id="KW-0548">Nucleotidyltransferase</keyword>
<evidence type="ECO:0000313" key="9">
    <source>
        <dbReference type="EMBL" id="GLQ21927.1"/>
    </source>
</evidence>